<comment type="catalytic activity">
    <reaction evidence="1 11">
        <text>S-ubiquitinyl-[E2 ubiquitin-conjugating enzyme]-L-cysteine + [acceptor protein]-L-lysine = [E2 ubiquitin-conjugating enzyme]-L-cysteine + N(6)-ubiquitinyl-[acceptor protein]-L-lysine.</text>
        <dbReference type="EC" id="2.3.2.27"/>
    </reaction>
</comment>
<evidence type="ECO:0000256" key="9">
    <source>
        <dbReference type="ARBA" id="ARBA00023136"/>
    </source>
</evidence>
<protein>
    <recommendedName>
        <fullName evidence="11">E3 ubiquitin-protein ligase RMA</fullName>
        <ecNumber evidence="11">2.3.2.27</ecNumber>
    </recommendedName>
    <alternativeName>
        <fullName evidence="11">Protein RING membrane-anchor</fullName>
    </alternativeName>
    <alternativeName>
        <fullName evidence="11">RING-type E3 ubiquitin transferase RMA</fullName>
    </alternativeName>
</protein>
<sequence length="350" mass="39811">MGPQGWSSTFKKVCAHICLYMQALFIYISKQKRAFSSQPYPCLHLSLCYHNKTIHFLLKFAPFFLLLSIYNSSTGRETIFSLKFSYREDPFPILIDIQTTRSNQVKVQSDYMGDFIEDEASLEKWKSLSSRVDESEVNPSGGFECNICLDAVQDPVVTICGHLYCWPCIYRWINRRNNDSPENPDHQQPQCPVCKSEFSEKTLIPLYGRGRTTSPSASDLGILVPRRPPSPRCGFNMLIPNITTAHSLPAQQRQQSYVDPSRPFHPSSPMIGIGGMTPTVIDPVVGMFGEMAYSRIFGNWDTTPHTYPNSYHLAGSSSPRVRRHILRTDKSLSRVCFFLFCCVMLCLVLF</sequence>
<evidence type="ECO:0000256" key="7">
    <source>
        <dbReference type="ARBA" id="ARBA00022786"/>
    </source>
</evidence>
<proteinExistence type="predicted"/>
<evidence type="ECO:0000256" key="3">
    <source>
        <dbReference type="ARBA" id="ARBA00004906"/>
    </source>
</evidence>
<keyword evidence="5 11" id="KW-0479">Metal-binding</keyword>
<evidence type="ECO:0000256" key="5">
    <source>
        <dbReference type="ARBA" id="ARBA00022723"/>
    </source>
</evidence>
<dbReference type="AlphaFoldDB" id="A0A8S0SX45"/>
<dbReference type="EMBL" id="CACTIH010005545">
    <property type="protein sequence ID" value="CAA2997190.1"/>
    <property type="molecule type" value="Genomic_DNA"/>
</dbReference>
<dbReference type="InterPro" id="IPR018957">
    <property type="entry name" value="Znf_C3HC4_RING-type"/>
</dbReference>
<dbReference type="Gene3D" id="3.30.40.10">
    <property type="entry name" value="Zinc/RING finger domain, C3HC4 (zinc finger)"/>
    <property type="match status" value="1"/>
</dbReference>
<name>A0A8S0SX45_OLEEU</name>
<dbReference type="GO" id="GO:0061630">
    <property type="term" value="F:ubiquitin protein ligase activity"/>
    <property type="evidence" value="ECO:0007669"/>
    <property type="project" value="UniProtKB-UniRule"/>
</dbReference>
<dbReference type="GO" id="GO:0006511">
    <property type="term" value="P:ubiquitin-dependent protein catabolic process"/>
    <property type="evidence" value="ECO:0007669"/>
    <property type="project" value="UniProtKB-UniRule"/>
</dbReference>
<dbReference type="Gramene" id="OE9A043180T2">
    <property type="protein sequence ID" value="OE9A043180C2"/>
    <property type="gene ID" value="OE9A043180"/>
</dbReference>
<evidence type="ECO:0000256" key="6">
    <source>
        <dbReference type="ARBA" id="ARBA00022771"/>
    </source>
</evidence>
<feature type="domain" description="RING-type" evidence="12">
    <location>
        <begin position="145"/>
        <end position="195"/>
    </location>
</feature>
<keyword evidence="13" id="KW-0436">Ligase</keyword>
<dbReference type="InterPro" id="IPR045103">
    <property type="entry name" value="RNF5/RNF185-like"/>
</dbReference>
<dbReference type="GO" id="GO:0005789">
    <property type="term" value="C:endoplasmic reticulum membrane"/>
    <property type="evidence" value="ECO:0007669"/>
    <property type="project" value="UniProtKB-SubCell"/>
</dbReference>
<keyword evidence="8 11" id="KW-0862">Zinc</keyword>
<evidence type="ECO:0000256" key="1">
    <source>
        <dbReference type="ARBA" id="ARBA00000900"/>
    </source>
</evidence>
<dbReference type="GO" id="GO:0008270">
    <property type="term" value="F:zinc ion binding"/>
    <property type="evidence" value="ECO:0007669"/>
    <property type="project" value="UniProtKB-KW"/>
</dbReference>
<comment type="domain">
    <text evidence="11">The RING-type zinc finger domain is responsible for E3 ligase activity.</text>
</comment>
<comment type="subcellular location">
    <subcellularLocation>
        <location evidence="2">Endomembrane system</location>
    </subcellularLocation>
    <subcellularLocation>
        <location evidence="11">Endoplasmic reticulum membrane</location>
        <topology evidence="11">Single-pass type IV membrane protein</topology>
    </subcellularLocation>
</comment>
<evidence type="ECO:0000259" key="12">
    <source>
        <dbReference type="PROSITE" id="PS50089"/>
    </source>
</evidence>
<keyword evidence="7 11" id="KW-0833">Ubl conjugation pathway</keyword>
<keyword evidence="6 10" id="KW-0863">Zinc-finger</keyword>
<keyword evidence="11" id="KW-0256">Endoplasmic reticulum</keyword>
<dbReference type="PANTHER" id="PTHR12313">
    <property type="entry name" value="E3 UBIQUITIN-PROTEIN LIGASE RNF5-RELATED"/>
    <property type="match status" value="1"/>
</dbReference>
<evidence type="ECO:0000256" key="11">
    <source>
        <dbReference type="RuleBase" id="RU369090"/>
    </source>
</evidence>
<dbReference type="GO" id="GO:0016874">
    <property type="term" value="F:ligase activity"/>
    <property type="evidence" value="ECO:0007669"/>
    <property type="project" value="UniProtKB-KW"/>
</dbReference>
<dbReference type="InterPro" id="IPR017907">
    <property type="entry name" value="Znf_RING_CS"/>
</dbReference>
<keyword evidence="14" id="KW-1185">Reference proteome</keyword>
<dbReference type="EC" id="2.3.2.27" evidence="11"/>
<dbReference type="Proteomes" id="UP000594638">
    <property type="component" value="Unassembled WGS sequence"/>
</dbReference>
<evidence type="ECO:0000256" key="8">
    <source>
        <dbReference type="ARBA" id="ARBA00022833"/>
    </source>
</evidence>
<evidence type="ECO:0000313" key="14">
    <source>
        <dbReference type="Proteomes" id="UP000594638"/>
    </source>
</evidence>
<comment type="function">
    <text evidence="11">E3 ubiquitin-protein ligase.</text>
</comment>
<dbReference type="InterPro" id="IPR001841">
    <property type="entry name" value="Znf_RING"/>
</dbReference>
<dbReference type="SMART" id="SM00184">
    <property type="entry name" value="RING"/>
    <property type="match status" value="1"/>
</dbReference>
<evidence type="ECO:0000256" key="4">
    <source>
        <dbReference type="ARBA" id="ARBA00022679"/>
    </source>
</evidence>
<dbReference type="PROSITE" id="PS50089">
    <property type="entry name" value="ZF_RING_2"/>
    <property type="match status" value="1"/>
</dbReference>
<keyword evidence="9" id="KW-0472">Membrane</keyword>
<dbReference type="Pfam" id="PF00097">
    <property type="entry name" value="zf-C3HC4"/>
    <property type="match status" value="1"/>
</dbReference>
<comment type="pathway">
    <text evidence="3 11">Protein modification; protein ubiquitination.</text>
</comment>
<keyword evidence="4 11" id="KW-0808">Transferase</keyword>
<dbReference type="OrthoDB" id="6270329at2759"/>
<evidence type="ECO:0000313" key="13">
    <source>
        <dbReference type="EMBL" id="CAA2997190.1"/>
    </source>
</evidence>
<gene>
    <name evidence="13" type="ORF">OLEA9_A043180</name>
</gene>
<reference evidence="13 14" key="1">
    <citation type="submission" date="2019-12" db="EMBL/GenBank/DDBJ databases">
        <authorList>
            <person name="Alioto T."/>
            <person name="Alioto T."/>
            <person name="Gomez Garrido J."/>
        </authorList>
    </citation>
    <scope>NUCLEOTIDE SEQUENCE [LARGE SCALE GENOMIC DNA]</scope>
</reference>
<evidence type="ECO:0000256" key="2">
    <source>
        <dbReference type="ARBA" id="ARBA00004308"/>
    </source>
</evidence>
<dbReference type="PROSITE" id="PS00518">
    <property type="entry name" value="ZF_RING_1"/>
    <property type="match status" value="1"/>
</dbReference>
<dbReference type="SUPFAM" id="SSF57850">
    <property type="entry name" value="RING/U-box"/>
    <property type="match status" value="1"/>
</dbReference>
<dbReference type="InterPro" id="IPR013083">
    <property type="entry name" value="Znf_RING/FYVE/PHD"/>
</dbReference>
<evidence type="ECO:0000256" key="10">
    <source>
        <dbReference type="PROSITE-ProRule" id="PRU00175"/>
    </source>
</evidence>
<comment type="caution">
    <text evidence="13">The sequence shown here is derived from an EMBL/GenBank/DDBJ whole genome shotgun (WGS) entry which is preliminary data.</text>
</comment>
<accession>A0A8S0SX45</accession>
<organism evidence="13 14">
    <name type="scientific">Olea europaea subsp. europaea</name>
    <dbReference type="NCBI Taxonomy" id="158383"/>
    <lineage>
        <taxon>Eukaryota</taxon>
        <taxon>Viridiplantae</taxon>
        <taxon>Streptophyta</taxon>
        <taxon>Embryophyta</taxon>
        <taxon>Tracheophyta</taxon>
        <taxon>Spermatophyta</taxon>
        <taxon>Magnoliopsida</taxon>
        <taxon>eudicotyledons</taxon>
        <taxon>Gunneridae</taxon>
        <taxon>Pentapetalae</taxon>
        <taxon>asterids</taxon>
        <taxon>lamiids</taxon>
        <taxon>Lamiales</taxon>
        <taxon>Oleaceae</taxon>
        <taxon>Oleeae</taxon>
        <taxon>Olea</taxon>
    </lineage>
</organism>